<protein>
    <submittedName>
        <fullName evidence="2">Putative secreted protein</fullName>
    </submittedName>
</protein>
<feature type="region of interest" description="Disordered" evidence="1">
    <location>
        <begin position="45"/>
        <end position="76"/>
    </location>
</feature>
<dbReference type="EMBL" id="GGFL01010787">
    <property type="protein sequence ID" value="MBW74965.1"/>
    <property type="molecule type" value="Transcribed_RNA"/>
</dbReference>
<dbReference type="AlphaFoldDB" id="A0A2M4DBN7"/>
<accession>A0A2M4DBN7</accession>
<name>A0A2M4DBN7_ANODA</name>
<proteinExistence type="predicted"/>
<evidence type="ECO:0000256" key="1">
    <source>
        <dbReference type="SAM" id="MobiDB-lite"/>
    </source>
</evidence>
<reference evidence="2" key="1">
    <citation type="submission" date="2018-01" db="EMBL/GenBank/DDBJ databases">
        <title>An insight into the sialome of Amazonian anophelines.</title>
        <authorList>
            <person name="Ribeiro J.M."/>
            <person name="Scarpassa V."/>
            <person name="Calvo E."/>
        </authorList>
    </citation>
    <scope>NUCLEOTIDE SEQUENCE</scope>
</reference>
<organism evidence="2">
    <name type="scientific">Anopheles darlingi</name>
    <name type="common">Mosquito</name>
    <dbReference type="NCBI Taxonomy" id="43151"/>
    <lineage>
        <taxon>Eukaryota</taxon>
        <taxon>Metazoa</taxon>
        <taxon>Ecdysozoa</taxon>
        <taxon>Arthropoda</taxon>
        <taxon>Hexapoda</taxon>
        <taxon>Insecta</taxon>
        <taxon>Pterygota</taxon>
        <taxon>Neoptera</taxon>
        <taxon>Endopterygota</taxon>
        <taxon>Diptera</taxon>
        <taxon>Nematocera</taxon>
        <taxon>Culicoidea</taxon>
        <taxon>Culicidae</taxon>
        <taxon>Anophelinae</taxon>
        <taxon>Anopheles</taxon>
    </lineage>
</organism>
<evidence type="ECO:0000313" key="2">
    <source>
        <dbReference type="EMBL" id="MBW74965.1"/>
    </source>
</evidence>
<sequence>MAHVSRLAWVLAAATAKNLRIVFDGTVIARKPVAEVIAAVWADGTVDTDGTDGDDGLRDRSTFRLASGSKSPPPPD</sequence>